<dbReference type="EMBL" id="FONH01000012">
    <property type="protein sequence ID" value="SFF29630.1"/>
    <property type="molecule type" value="Genomic_DNA"/>
</dbReference>
<dbReference type="AlphaFoldDB" id="A0A1I2HK18"/>
<keyword evidence="1" id="KW-0732">Signal</keyword>
<evidence type="ECO:0000313" key="3">
    <source>
        <dbReference type="Proteomes" id="UP000199477"/>
    </source>
</evidence>
<sequence>MTKQKHTPRLLKLPAAVAFGLASLVGLFANQAQAQWVVVDPSHIAQDAANFATTVGQYAKEIAQYQAVLQHYAQQLISLQSMSFSSVLTLNTTYERVNLTDGVADACPSSKDGVPSISSLVSLAMPSFTDSVADSQLKICQQIVMRRNHQYNVTVDMLNRINTVYGGYMQQFEQISQMVGSSQGALAGAQANIVRGQASMEAEIRLWQVQVQADDQMIQYLQNQQAQLGQSAMKGKSTLLGTIVQAGTLKLAFDELNSGN</sequence>
<reference evidence="3" key="1">
    <citation type="submission" date="2016-10" db="EMBL/GenBank/DDBJ databases">
        <authorList>
            <person name="Varghese N."/>
            <person name="Submissions S."/>
        </authorList>
    </citation>
    <scope>NUCLEOTIDE SEQUENCE [LARGE SCALE GENOMIC DNA]</scope>
    <source>
        <strain evidence="3">UNC178MFTsu3.1</strain>
    </source>
</reference>
<gene>
    <name evidence="2" type="ORF">SAMN02799615_03032</name>
</gene>
<dbReference type="RefSeq" id="WP_026633741.1">
    <property type="nucleotide sequence ID" value="NZ_FONH01000012.1"/>
</dbReference>
<proteinExistence type="predicted"/>
<dbReference type="Proteomes" id="UP000199477">
    <property type="component" value="Unassembled WGS sequence"/>
</dbReference>
<feature type="chain" id="PRO_5011658463" evidence="1">
    <location>
        <begin position="35"/>
        <end position="260"/>
    </location>
</feature>
<dbReference type="Pfam" id="PF13605">
    <property type="entry name" value="DUF4141"/>
    <property type="match status" value="1"/>
</dbReference>
<name>A0A1I2HK18_9GAMM</name>
<dbReference type="InterPro" id="IPR025415">
    <property type="entry name" value="DUF4141"/>
</dbReference>
<protein>
    <submittedName>
        <fullName evidence="2">P-type conjugative transfer protein TrbJ</fullName>
    </submittedName>
</protein>
<organism evidence="2 3">
    <name type="scientific">Dyella marensis</name>
    <dbReference type="NCBI Taxonomy" id="500610"/>
    <lineage>
        <taxon>Bacteria</taxon>
        <taxon>Pseudomonadati</taxon>
        <taxon>Pseudomonadota</taxon>
        <taxon>Gammaproteobacteria</taxon>
        <taxon>Lysobacterales</taxon>
        <taxon>Rhodanobacteraceae</taxon>
        <taxon>Dyella</taxon>
    </lineage>
</organism>
<evidence type="ECO:0000313" key="2">
    <source>
        <dbReference type="EMBL" id="SFF29630.1"/>
    </source>
</evidence>
<feature type="signal peptide" evidence="1">
    <location>
        <begin position="1"/>
        <end position="34"/>
    </location>
</feature>
<accession>A0A1I2HK18</accession>
<dbReference type="STRING" id="500610.SAMN02799615_03032"/>
<evidence type="ECO:0000256" key="1">
    <source>
        <dbReference type="SAM" id="SignalP"/>
    </source>
</evidence>
<keyword evidence="3" id="KW-1185">Reference proteome</keyword>